<dbReference type="OrthoDB" id="9814200at2"/>
<evidence type="ECO:0000313" key="5">
    <source>
        <dbReference type="Proteomes" id="UP000295504"/>
    </source>
</evidence>
<dbReference type="PANTHER" id="PTHR43479">
    <property type="entry name" value="ACREF/ENVCD OPERON REPRESSOR-RELATED"/>
    <property type="match status" value="1"/>
</dbReference>
<proteinExistence type="predicted"/>
<name>A0A4R2TZT4_9FIRM</name>
<feature type="domain" description="HTH tetR-type" evidence="3">
    <location>
        <begin position="8"/>
        <end position="68"/>
    </location>
</feature>
<dbReference type="Pfam" id="PF00440">
    <property type="entry name" value="TetR_N"/>
    <property type="match status" value="1"/>
</dbReference>
<dbReference type="InterPro" id="IPR001647">
    <property type="entry name" value="HTH_TetR"/>
</dbReference>
<evidence type="ECO:0000256" key="1">
    <source>
        <dbReference type="ARBA" id="ARBA00023125"/>
    </source>
</evidence>
<accession>A0A4R2TZT4</accession>
<evidence type="ECO:0000256" key="2">
    <source>
        <dbReference type="PROSITE-ProRule" id="PRU00335"/>
    </source>
</evidence>
<dbReference type="InterPro" id="IPR050624">
    <property type="entry name" value="HTH-type_Tx_Regulator"/>
</dbReference>
<evidence type="ECO:0000313" key="4">
    <source>
        <dbReference type="EMBL" id="TCQ07035.1"/>
    </source>
</evidence>
<dbReference type="PRINTS" id="PR00455">
    <property type="entry name" value="HTHTETR"/>
</dbReference>
<dbReference type="AlphaFoldDB" id="A0A4R2TZT4"/>
<dbReference type="PROSITE" id="PS01081">
    <property type="entry name" value="HTH_TETR_1"/>
    <property type="match status" value="1"/>
</dbReference>
<dbReference type="GO" id="GO:0003677">
    <property type="term" value="F:DNA binding"/>
    <property type="evidence" value="ECO:0007669"/>
    <property type="project" value="UniProtKB-UniRule"/>
</dbReference>
<reference evidence="4 5" key="1">
    <citation type="submission" date="2019-03" db="EMBL/GenBank/DDBJ databases">
        <title>Genomic Encyclopedia of Type Strains, Phase IV (KMG-IV): sequencing the most valuable type-strain genomes for metagenomic binning, comparative biology and taxonomic classification.</title>
        <authorList>
            <person name="Goeker M."/>
        </authorList>
    </citation>
    <scope>NUCLEOTIDE SEQUENCE [LARGE SCALE GENOMIC DNA]</scope>
    <source>
        <strain evidence="4 5">DSM 100013</strain>
    </source>
</reference>
<evidence type="ECO:0000259" key="3">
    <source>
        <dbReference type="PROSITE" id="PS50977"/>
    </source>
</evidence>
<sequence length="201" mass="23580">MREIKDPEVRKAEIMEAAKNLFYKKGYLDTTTQDIINSLGISRGLLYYHFKSKEDILFSIVEKHIEPIIARFRLITYDNKLSAKEKVNAFLNSTIIEENAVNVEDYSLHEAIHLPENTFMMDKINHKLSYTMTEFFAEIITQGNREGLFNVKYPYETSAFLMVGYTFVVNNRSFHEIGLEKATEYLRAYRHLLNLTLYSDH</sequence>
<dbReference type="RefSeq" id="WP_132847386.1">
    <property type="nucleotide sequence ID" value="NZ_CP058648.1"/>
</dbReference>
<protein>
    <submittedName>
        <fullName evidence="4">TetR family transcriptional regulator</fullName>
    </submittedName>
</protein>
<dbReference type="Gene3D" id="1.10.357.10">
    <property type="entry name" value="Tetracycline Repressor, domain 2"/>
    <property type="match status" value="1"/>
</dbReference>
<dbReference type="EMBL" id="SLYC01000002">
    <property type="protein sequence ID" value="TCQ07035.1"/>
    <property type="molecule type" value="Genomic_DNA"/>
</dbReference>
<dbReference type="InterPro" id="IPR049149">
    <property type="entry name" value="TetR/AcrR_C"/>
</dbReference>
<dbReference type="Proteomes" id="UP000295504">
    <property type="component" value="Unassembled WGS sequence"/>
</dbReference>
<organism evidence="4 5">
    <name type="scientific">Serpentinicella alkaliphila</name>
    <dbReference type="NCBI Taxonomy" id="1734049"/>
    <lineage>
        <taxon>Bacteria</taxon>
        <taxon>Bacillati</taxon>
        <taxon>Bacillota</taxon>
        <taxon>Clostridia</taxon>
        <taxon>Peptostreptococcales</taxon>
        <taxon>Natronincolaceae</taxon>
        <taxon>Serpentinicella</taxon>
    </lineage>
</organism>
<dbReference type="PANTHER" id="PTHR43479:SF11">
    <property type="entry name" value="ACREF_ENVCD OPERON REPRESSOR-RELATED"/>
    <property type="match status" value="1"/>
</dbReference>
<feature type="DNA-binding region" description="H-T-H motif" evidence="2">
    <location>
        <begin position="31"/>
        <end position="50"/>
    </location>
</feature>
<dbReference type="InterPro" id="IPR023772">
    <property type="entry name" value="DNA-bd_HTH_TetR-type_CS"/>
</dbReference>
<dbReference type="SUPFAM" id="SSF46689">
    <property type="entry name" value="Homeodomain-like"/>
    <property type="match status" value="1"/>
</dbReference>
<dbReference type="PROSITE" id="PS50977">
    <property type="entry name" value="HTH_TETR_2"/>
    <property type="match status" value="1"/>
</dbReference>
<keyword evidence="5" id="KW-1185">Reference proteome</keyword>
<gene>
    <name evidence="4" type="ORF">EDD79_100231</name>
</gene>
<keyword evidence="1 2" id="KW-0238">DNA-binding</keyword>
<comment type="caution">
    <text evidence="4">The sequence shown here is derived from an EMBL/GenBank/DDBJ whole genome shotgun (WGS) entry which is preliminary data.</text>
</comment>
<dbReference type="Pfam" id="PF21303">
    <property type="entry name" value="TetR_C_39"/>
    <property type="match status" value="1"/>
</dbReference>
<dbReference type="InterPro" id="IPR009057">
    <property type="entry name" value="Homeodomain-like_sf"/>
</dbReference>